<feature type="coiled-coil region" evidence="1">
    <location>
        <begin position="974"/>
        <end position="1012"/>
    </location>
</feature>
<protein>
    <submittedName>
        <fullName evidence="3">Uncharacterized protein</fullName>
    </submittedName>
</protein>
<keyword evidence="1" id="KW-0175">Coiled coil</keyword>
<feature type="region of interest" description="Disordered" evidence="2">
    <location>
        <begin position="229"/>
        <end position="279"/>
    </location>
</feature>
<dbReference type="HOGENOM" id="CLU_253830_0_0_1"/>
<feature type="region of interest" description="Disordered" evidence="2">
    <location>
        <begin position="1"/>
        <end position="49"/>
    </location>
</feature>
<evidence type="ECO:0000256" key="2">
    <source>
        <dbReference type="SAM" id="MobiDB-lite"/>
    </source>
</evidence>
<reference evidence="3" key="1">
    <citation type="submission" date="2015-01" db="EMBL/GenBank/DDBJ databases">
        <title>The Genome Sequence of Cryptococcus gattii CA1280.</title>
        <authorList>
            <consortium name="The Broad Institute Genomics Platform"/>
            <person name="Cuomo C."/>
            <person name="Litvintseva A."/>
            <person name="Chen Y."/>
            <person name="Heitman J."/>
            <person name="Sun S."/>
            <person name="Springer D."/>
            <person name="Dromer F."/>
            <person name="Young S."/>
            <person name="Zeng Q."/>
            <person name="Gargeya S."/>
            <person name="Abouelleil A."/>
            <person name="Alvarado L."/>
            <person name="Chapman S.B."/>
            <person name="Gainer-Dewar J."/>
            <person name="Goldberg J."/>
            <person name="Griggs A."/>
            <person name="Gujja S."/>
            <person name="Hansen M."/>
            <person name="Howarth C."/>
            <person name="Imamovic A."/>
            <person name="Larimer J."/>
            <person name="Murphy C."/>
            <person name="Naylor J."/>
            <person name="Pearson M."/>
            <person name="Priest M."/>
            <person name="Roberts A."/>
            <person name="Saif S."/>
            <person name="Shea T."/>
            <person name="Sykes S."/>
            <person name="Wortman J."/>
            <person name="Nusbaum C."/>
            <person name="Birren B."/>
        </authorList>
    </citation>
    <scope>NUCLEOTIDE SEQUENCE [LARGE SCALE GENOMIC DNA]</scope>
    <source>
        <strain evidence="3">CA1280</strain>
    </source>
</reference>
<feature type="compositionally biased region" description="Basic and acidic residues" evidence="2">
    <location>
        <begin position="15"/>
        <end position="24"/>
    </location>
</feature>
<feature type="coiled-coil region" evidence="1">
    <location>
        <begin position="728"/>
        <end position="910"/>
    </location>
</feature>
<feature type="region of interest" description="Disordered" evidence="2">
    <location>
        <begin position="364"/>
        <end position="398"/>
    </location>
</feature>
<evidence type="ECO:0000313" key="3">
    <source>
        <dbReference type="EMBL" id="KIR48010.1"/>
    </source>
</evidence>
<feature type="compositionally biased region" description="Basic residues" evidence="2">
    <location>
        <begin position="233"/>
        <end position="246"/>
    </location>
</feature>
<feature type="compositionally biased region" description="Polar residues" evidence="2">
    <location>
        <begin position="364"/>
        <end position="380"/>
    </location>
</feature>
<evidence type="ECO:0000256" key="1">
    <source>
        <dbReference type="SAM" id="Coils"/>
    </source>
</evidence>
<accession>A0A0D0VRS1</accession>
<proteinExistence type="predicted"/>
<dbReference type="AlphaFoldDB" id="A0A0D0VRS1"/>
<name>A0A0D0VRS1_CRYGA</name>
<dbReference type="OrthoDB" id="2591140at2759"/>
<feature type="coiled-coil region" evidence="1">
    <location>
        <begin position="473"/>
        <end position="626"/>
    </location>
</feature>
<organism evidence="3">
    <name type="scientific">Cryptococcus bacillisporus CA1280</name>
    <dbReference type="NCBI Taxonomy" id="1296109"/>
    <lineage>
        <taxon>Eukaryota</taxon>
        <taxon>Fungi</taxon>
        <taxon>Dikarya</taxon>
        <taxon>Basidiomycota</taxon>
        <taxon>Agaricomycotina</taxon>
        <taxon>Tremellomycetes</taxon>
        <taxon>Tremellales</taxon>
        <taxon>Cryptococcaceae</taxon>
        <taxon>Cryptococcus</taxon>
        <taxon>Cryptococcus gattii species complex</taxon>
    </lineage>
</organism>
<sequence length="1219" mass="138164">MADSSHPYGDGGDGSDAKDSELQRRLIPTFGTGKLKKGTLKPSKSLPRDLRLSEDFQLPNDQPPLPSSTKHDVLNKSQASVVTFRPGHVSPFKSQRTCLRGNTVTPTPEITVYHDCSGTPESVKLRMRFDLDWTSTYSGSPSRRRHNSFDERVSHVDPLTPRAQSIPPPKRLRALQLCMTSLISKPSNTPIRCLEFKRREFLPTLYMPIPPPEGVDLYASPSASSESAYNSHFAHHLSPKRSSPAHRRAESSPSPGRKPRDTFSKAAKRSSSPFEIKLSPHVTRRMSLDAFGTPTDPLFNSHNKGDKIEEITDVDESYESRGWHQAEEVKAEKPLSQTYDTNQDEFFSSDEQPLATFRGTELSTIMESSSSRGNESQCMSSEIGHDPPMQSHGSLPRPSWDPFSNSEWQQPFTPKLTADGLPMPKSMSPASPLLHKKYTSAPPLVGVSPRLLDAHLEHSQSLKDQISASSVMMEVLKSEVDEMKMRLVDEARERDELIEFAEGRVMDLEEAQRRCDAQDQALEKLRQAMTAKEHMVEELREAKLFYEERCDSLERENDALLATKEETIQVCIEMETENDESKRELSKIQDENDKLQRDKKEAEVNIQDLQTEMRFIKSKVSNMEDVEGLLRDTEAEVSELRGGRERLLEPKKQLENGDERMAERDRTIQVLRKSLDSARLECLNRVEAVTEELIASVQVISDKEEIISDLTSKLSTHEEYSQSTKLALTAKEEEVNELTSKIKSISEKQREDEEMLLKLRNQLETLEAESKVRDSEANERLLMYAEEMEAWREERKDLRMKVSDLSAQAISASGECDKHKLVLIQKEQTIDELTEKLRLIEFESDERHFESQEAIHRLKSQIEEQSKNAAEIEMGSVQTSSLLASYEEGKRLWEEEKEELYEILTQHTEETGNVENLQAEIHGLFFQLQVVQGECEVHKASAAQKSDLIRSRDAELAKLRHIIKEIEKSTEEARTAIDRRAKGYEREVANLHEQVEELKQQLSHNNSALRSAVLEAESGKVLSQDIKWRVDRYLTEIDELKLGEKKLTSHVEQLRMELAMDEFKRIELERKVTKLEQEKELLNVTLESKQTEVALLQRKEKYRSVASPFSSAKAFHSSQLSVSTSRILATPTSGTGINNAPPTFPLATSIRKDMTASKLNAASRLPLSASSRDNTVSDGPRVIPTKAAREAEYARKKVARRTSLPTLARLQSAAGRKAA</sequence>
<dbReference type="EMBL" id="KN847978">
    <property type="protein sequence ID" value="KIR48010.1"/>
    <property type="molecule type" value="Genomic_DNA"/>
</dbReference>
<feature type="coiled-coil region" evidence="1">
    <location>
        <begin position="1058"/>
        <end position="1099"/>
    </location>
</feature>
<gene>
    <name evidence="3" type="ORF">I312_02524</name>
</gene>